<feature type="transmembrane region" description="Helical" evidence="7">
    <location>
        <begin position="148"/>
        <end position="175"/>
    </location>
</feature>
<reference evidence="8" key="1">
    <citation type="submission" date="2022-03" db="EMBL/GenBank/DDBJ databases">
        <authorList>
            <person name="Martin C."/>
        </authorList>
    </citation>
    <scope>NUCLEOTIDE SEQUENCE</scope>
</reference>
<keyword evidence="9" id="KW-1185">Reference proteome</keyword>
<dbReference type="PANTHER" id="PTHR20955:SF1">
    <property type="entry name" value="PROTEIN JAGUNAL HOMOLOG 1"/>
    <property type="match status" value="1"/>
</dbReference>
<proteinExistence type="inferred from homology"/>
<evidence type="ECO:0000256" key="6">
    <source>
        <dbReference type="ARBA" id="ARBA00023136"/>
    </source>
</evidence>
<evidence type="ECO:0000256" key="1">
    <source>
        <dbReference type="ARBA" id="ARBA00004477"/>
    </source>
</evidence>
<accession>A0A8S4PY95</accession>
<keyword evidence="6 7" id="KW-0472">Membrane</keyword>
<evidence type="ECO:0000313" key="9">
    <source>
        <dbReference type="Proteomes" id="UP000749559"/>
    </source>
</evidence>
<comment type="similarity">
    <text evidence="2">Belongs to the jagunal family.</text>
</comment>
<evidence type="ECO:0000256" key="5">
    <source>
        <dbReference type="ARBA" id="ARBA00022989"/>
    </source>
</evidence>
<dbReference type="GO" id="GO:0016192">
    <property type="term" value="P:vesicle-mediated transport"/>
    <property type="evidence" value="ECO:0007669"/>
    <property type="project" value="TreeGrafter"/>
</dbReference>
<sequence>MSSRSGAWAVGSDGSDFLHRERVASHYKTSATNKSRLKSIIVLHFLMAALMFARLSRYLLKYFGMTPPFFLRKLVIPQPEMWEMIWCLSTLASIFGWMGLPKNKSIMLQQYAIGTILFGLCPVLYAAYDLSDDFINYINTKNVMLFFLGYPAVLLWYGFIAIMIQIHAFGLYFAVKLMQAWNSMAKKKKS</sequence>
<evidence type="ECO:0000256" key="4">
    <source>
        <dbReference type="ARBA" id="ARBA00022824"/>
    </source>
</evidence>
<keyword evidence="5 7" id="KW-1133">Transmembrane helix</keyword>
<dbReference type="GO" id="GO:0005789">
    <property type="term" value="C:endoplasmic reticulum membrane"/>
    <property type="evidence" value="ECO:0007669"/>
    <property type="project" value="UniProtKB-SubCell"/>
</dbReference>
<dbReference type="OrthoDB" id="8914197at2759"/>
<keyword evidence="4" id="KW-0256">Endoplasmic reticulum</keyword>
<dbReference type="AlphaFoldDB" id="A0A8S4PY95"/>
<dbReference type="EMBL" id="CAIIXF020000011">
    <property type="protein sequence ID" value="CAH1798210.1"/>
    <property type="molecule type" value="Genomic_DNA"/>
</dbReference>
<feature type="transmembrane region" description="Helical" evidence="7">
    <location>
        <begin position="111"/>
        <end position="128"/>
    </location>
</feature>
<comment type="subcellular location">
    <subcellularLocation>
        <location evidence="1">Endoplasmic reticulum membrane</location>
        <topology evidence="1">Multi-pass membrane protein</topology>
    </subcellularLocation>
</comment>
<keyword evidence="3 7" id="KW-0812">Transmembrane</keyword>
<name>A0A8S4PY95_OWEFU</name>
<evidence type="ECO:0008006" key="10">
    <source>
        <dbReference type="Google" id="ProtNLM"/>
    </source>
</evidence>
<dbReference type="PANTHER" id="PTHR20955">
    <property type="entry name" value="PROTEIN JAGUNAL HOMOLOG 1"/>
    <property type="match status" value="1"/>
</dbReference>
<dbReference type="InterPro" id="IPR009787">
    <property type="entry name" value="Jagunal"/>
</dbReference>
<evidence type="ECO:0000256" key="7">
    <source>
        <dbReference type="SAM" id="Phobius"/>
    </source>
</evidence>
<feature type="transmembrane region" description="Helical" evidence="7">
    <location>
        <begin position="80"/>
        <end position="99"/>
    </location>
</feature>
<dbReference type="GO" id="GO:0007029">
    <property type="term" value="P:endoplasmic reticulum organization"/>
    <property type="evidence" value="ECO:0007669"/>
    <property type="project" value="InterPro"/>
</dbReference>
<dbReference type="Proteomes" id="UP000749559">
    <property type="component" value="Unassembled WGS sequence"/>
</dbReference>
<feature type="transmembrane region" description="Helical" evidence="7">
    <location>
        <begin position="40"/>
        <end position="60"/>
    </location>
</feature>
<dbReference type="Pfam" id="PF07086">
    <property type="entry name" value="Jagunal"/>
    <property type="match status" value="1"/>
</dbReference>
<organism evidence="8 9">
    <name type="scientific">Owenia fusiformis</name>
    <name type="common">Polychaete worm</name>
    <dbReference type="NCBI Taxonomy" id="6347"/>
    <lineage>
        <taxon>Eukaryota</taxon>
        <taxon>Metazoa</taxon>
        <taxon>Spiralia</taxon>
        <taxon>Lophotrochozoa</taxon>
        <taxon>Annelida</taxon>
        <taxon>Polychaeta</taxon>
        <taxon>Sedentaria</taxon>
        <taxon>Canalipalpata</taxon>
        <taxon>Sabellida</taxon>
        <taxon>Oweniida</taxon>
        <taxon>Oweniidae</taxon>
        <taxon>Owenia</taxon>
    </lineage>
</organism>
<comment type="caution">
    <text evidence="8">The sequence shown here is derived from an EMBL/GenBank/DDBJ whole genome shotgun (WGS) entry which is preliminary data.</text>
</comment>
<gene>
    <name evidence="8" type="ORF">OFUS_LOCUS22377</name>
</gene>
<protein>
    <recommendedName>
        <fullName evidence="10">Protein jagunal</fullName>
    </recommendedName>
</protein>
<evidence type="ECO:0000313" key="8">
    <source>
        <dbReference type="EMBL" id="CAH1798210.1"/>
    </source>
</evidence>
<evidence type="ECO:0000256" key="2">
    <source>
        <dbReference type="ARBA" id="ARBA00008462"/>
    </source>
</evidence>
<evidence type="ECO:0000256" key="3">
    <source>
        <dbReference type="ARBA" id="ARBA00022692"/>
    </source>
</evidence>